<dbReference type="EMBL" id="CP107525">
    <property type="protein sequence ID" value="UZW64318.1"/>
    <property type="molecule type" value="Genomic_DNA"/>
</dbReference>
<reference evidence="1" key="1">
    <citation type="submission" date="2022-10" db="EMBL/GenBank/DDBJ databases">
        <authorList>
            <person name="Wei X."/>
        </authorList>
    </citation>
    <scope>NUCLEOTIDE SEQUENCE</scope>
    <source>
        <strain evidence="1">SD2</strain>
    </source>
</reference>
<protein>
    <submittedName>
        <fullName evidence="1">Uncharacterized protein</fullName>
    </submittedName>
</protein>
<dbReference type="AlphaFoldDB" id="A0AAX3EZU8"/>
<dbReference type="Proteomes" id="UP001164481">
    <property type="component" value="Chromosome"/>
</dbReference>
<gene>
    <name evidence="1" type="ORF">OIE46_02985</name>
</gene>
<reference evidence="1" key="2">
    <citation type="submission" date="2022-11" db="EMBL/GenBank/DDBJ databases">
        <title>complete genomes of mycoplasma synoviae ZX313 strain and SD2 strain.</title>
        <authorList>
            <person name="Zhong Q."/>
        </authorList>
    </citation>
    <scope>NUCLEOTIDE SEQUENCE</scope>
    <source>
        <strain evidence="1">SD2</strain>
    </source>
</reference>
<sequence>MVSRDMRIIPESLEILVVPQNSKQPASDFDKYAWKLKDQKDQWKYQTQNDWTYIDYNVGFKDSIVSSMSMWHKSYFGRNKFSPEANRWEVASWAESRKHLQEHNGLGLFFLNRMYNLNKAWQENVYKRWKAKDMLPAPKLSWRSKNRERYSKYTGVGNGDAWAAKAQQQLNDFYYRSFNSVDLAGVGETLTLRLKQHTDLYKKEQGWKYVLRFKTESSRKYDTE</sequence>
<proteinExistence type="predicted"/>
<name>A0AAX3EZU8_MYCSY</name>
<evidence type="ECO:0000313" key="1">
    <source>
        <dbReference type="EMBL" id="UZW64318.1"/>
    </source>
</evidence>
<evidence type="ECO:0000313" key="2">
    <source>
        <dbReference type="Proteomes" id="UP001164481"/>
    </source>
</evidence>
<accession>A0AAX3EZU8</accession>
<dbReference type="RefSeq" id="WP_178798506.1">
    <property type="nucleotide sequence ID" value="NZ_CP012624.1"/>
</dbReference>
<organism evidence="1 2">
    <name type="scientific">Mycoplasmopsis synoviae</name>
    <name type="common">Mycoplasma synoviae</name>
    <dbReference type="NCBI Taxonomy" id="2109"/>
    <lineage>
        <taxon>Bacteria</taxon>
        <taxon>Bacillati</taxon>
        <taxon>Mycoplasmatota</taxon>
        <taxon>Mycoplasmoidales</taxon>
        <taxon>Metamycoplasmataceae</taxon>
        <taxon>Mycoplasmopsis</taxon>
    </lineage>
</organism>